<comment type="subcellular location">
    <subcellularLocation>
        <location evidence="1">Cell membrane</location>
        <topology evidence="1">Multi-pass membrane protein</topology>
    </subcellularLocation>
</comment>
<gene>
    <name evidence="9" type="ORF">SAMN05444401_3983</name>
</gene>
<accession>A0A1M6MFI0</accession>
<evidence type="ECO:0000313" key="10">
    <source>
        <dbReference type="Proteomes" id="UP000184080"/>
    </source>
</evidence>
<feature type="transmembrane region" description="Helical" evidence="7">
    <location>
        <begin position="193"/>
        <end position="211"/>
    </location>
</feature>
<sequence>MDAEQVLEIALSAGYTLVRNGAETYRVEETIERICKAYNLKCECMVTGKGVFISVVDEKGEKVTSLKKIRTTCVDLYRIELINSFSRNLQINPLSYEEAKNMLKSIDDAPYFSFKVRLFAASMTSFIYALFFNGTIYDAIISAFISISIYYMLDKVTKVGFFQFFEFFFSGIIIGAVSIMAQNLLPFVNKGNVIIGAIMILLPGVALTNGIKDVIYGDFMSGMAKFGEAMLIITAVGAGIGTALSIGMGVVLW</sequence>
<dbReference type="EMBL" id="FQZO01000008">
    <property type="protein sequence ID" value="SHJ82221.1"/>
    <property type="molecule type" value="Genomic_DNA"/>
</dbReference>
<dbReference type="GO" id="GO:0015744">
    <property type="term" value="P:succinate transport"/>
    <property type="evidence" value="ECO:0007669"/>
    <property type="project" value="TreeGrafter"/>
</dbReference>
<keyword evidence="3 7" id="KW-0812">Transmembrane</keyword>
<dbReference type="PANTHER" id="PTHR34390">
    <property type="entry name" value="UPF0442 PROTEIN YJJB-RELATED"/>
    <property type="match status" value="1"/>
</dbReference>
<dbReference type="RefSeq" id="WP_073011075.1">
    <property type="nucleotide sequence ID" value="NZ_FQZO01000008.1"/>
</dbReference>
<evidence type="ECO:0000256" key="1">
    <source>
        <dbReference type="ARBA" id="ARBA00004651"/>
    </source>
</evidence>
<feature type="transmembrane region" description="Helical" evidence="7">
    <location>
        <begin position="126"/>
        <end position="153"/>
    </location>
</feature>
<dbReference type="STRING" id="1121298.SAMN05444401_3983"/>
<dbReference type="GO" id="GO:0022857">
    <property type="term" value="F:transmembrane transporter activity"/>
    <property type="evidence" value="ECO:0007669"/>
    <property type="project" value="InterPro"/>
</dbReference>
<dbReference type="AlphaFoldDB" id="A0A1M6MFI0"/>
<keyword evidence="10" id="KW-1185">Reference proteome</keyword>
<evidence type="ECO:0000313" key="9">
    <source>
        <dbReference type="EMBL" id="SHJ82221.1"/>
    </source>
</evidence>
<evidence type="ECO:0000256" key="7">
    <source>
        <dbReference type="SAM" id="Phobius"/>
    </source>
</evidence>
<feature type="transmembrane region" description="Helical" evidence="7">
    <location>
        <begin position="231"/>
        <end position="252"/>
    </location>
</feature>
<feature type="domain" description="Threonine/serine exporter-like N-terminal" evidence="8">
    <location>
        <begin position="9"/>
        <end position="246"/>
    </location>
</feature>
<evidence type="ECO:0000256" key="6">
    <source>
        <dbReference type="ARBA" id="ARBA00034125"/>
    </source>
</evidence>
<dbReference type="Proteomes" id="UP000184080">
    <property type="component" value="Unassembled WGS sequence"/>
</dbReference>
<name>A0A1M6MFI0_9CLOT</name>
<dbReference type="PANTHER" id="PTHR34390:SF2">
    <property type="entry name" value="SUCCINATE TRANSPORTER SUBUNIT YJJP-RELATED"/>
    <property type="match status" value="1"/>
</dbReference>
<keyword evidence="4 7" id="KW-1133">Transmembrane helix</keyword>
<dbReference type="InterPro" id="IPR050539">
    <property type="entry name" value="ThrE_Dicarb/AminoAcid_Exp"/>
</dbReference>
<dbReference type="OrthoDB" id="9813917at2"/>
<evidence type="ECO:0000256" key="4">
    <source>
        <dbReference type="ARBA" id="ARBA00022989"/>
    </source>
</evidence>
<dbReference type="GO" id="GO:0005886">
    <property type="term" value="C:plasma membrane"/>
    <property type="evidence" value="ECO:0007669"/>
    <property type="project" value="UniProtKB-SubCell"/>
</dbReference>
<proteinExistence type="inferred from homology"/>
<evidence type="ECO:0000256" key="2">
    <source>
        <dbReference type="ARBA" id="ARBA00022475"/>
    </source>
</evidence>
<keyword evidence="2" id="KW-1003">Cell membrane</keyword>
<dbReference type="Pfam" id="PF06738">
    <property type="entry name" value="ThrE"/>
    <property type="match status" value="1"/>
</dbReference>
<feature type="transmembrane region" description="Helical" evidence="7">
    <location>
        <begin position="159"/>
        <end position="181"/>
    </location>
</feature>
<keyword evidence="5 7" id="KW-0472">Membrane</keyword>
<reference evidence="9 10" key="1">
    <citation type="submission" date="2016-11" db="EMBL/GenBank/DDBJ databases">
        <authorList>
            <person name="Jaros S."/>
            <person name="Januszkiewicz K."/>
            <person name="Wedrychowicz H."/>
        </authorList>
    </citation>
    <scope>NUCLEOTIDE SEQUENCE [LARGE SCALE GENOMIC DNA]</scope>
    <source>
        <strain evidence="9 10">DSM 21864</strain>
    </source>
</reference>
<organism evidence="9 10">
    <name type="scientific">Clostridium amylolyticum</name>
    <dbReference type="NCBI Taxonomy" id="1121298"/>
    <lineage>
        <taxon>Bacteria</taxon>
        <taxon>Bacillati</taxon>
        <taxon>Bacillota</taxon>
        <taxon>Clostridia</taxon>
        <taxon>Eubacteriales</taxon>
        <taxon>Clostridiaceae</taxon>
        <taxon>Clostridium</taxon>
    </lineage>
</organism>
<evidence type="ECO:0000256" key="5">
    <source>
        <dbReference type="ARBA" id="ARBA00023136"/>
    </source>
</evidence>
<dbReference type="InterPro" id="IPR010619">
    <property type="entry name" value="ThrE-like_N"/>
</dbReference>
<evidence type="ECO:0000259" key="8">
    <source>
        <dbReference type="Pfam" id="PF06738"/>
    </source>
</evidence>
<evidence type="ECO:0000256" key="3">
    <source>
        <dbReference type="ARBA" id="ARBA00022692"/>
    </source>
</evidence>
<comment type="similarity">
    <text evidence="6">Belongs to the ThrE exporter (TC 2.A.79) family.</text>
</comment>
<protein>
    <submittedName>
        <fullName evidence="9">Uncharacterized membrane protein YjjP, DUF1212 family</fullName>
    </submittedName>
</protein>